<accession>A0A089RVR6</accession>
<proteinExistence type="predicted"/>
<dbReference type="RefSeq" id="WP_044004943.1">
    <property type="nucleotide sequence ID" value="NZ_CP007646.1"/>
</dbReference>
<dbReference type="KEGG" id="lsj:LSJ_1007"/>
<sequence length="298" mass="34323">MEYNFENKFVETDEAIIFFDNYINIDSPKEKFVIISHLSADNLAYLQQATLPAKTFVSQNLFLLLQKLTKFELIANLNLDLKVLPYGFAVSVADSKITALNSDDGLWGSMALYLEHDHQKLGYVAKFDIHGIHKKRIKAWKKFFSQQKLDYLILGYQDRDDSDNYLSKTGQLKNIEKTLEQADSTQIHLEMTPFDPEQLVKIDDLAHRLDYQIKWLPGYAELISYFKQLDFKEGSPAATDKNLIQREAQAHIADDLTISSPLLAEDGKIDFMNNFAYPTEAELKEILKYIAAKQVYFV</sequence>
<dbReference type="EMBL" id="CP007646">
    <property type="protein sequence ID" value="AIR10682.1"/>
    <property type="molecule type" value="Genomic_DNA"/>
</dbReference>
<dbReference type="Proteomes" id="UP000029488">
    <property type="component" value="Chromosome"/>
</dbReference>
<gene>
    <name evidence="1" type="ORF">LSJ_1007</name>
</gene>
<dbReference type="AlphaFoldDB" id="A0A089RVR6"/>
<dbReference type="SUPFAM" id="SSF56281">
    <property type="entry name" value="Metallo-hydrolase/oxidoreductase"/>
    <property type="match status" value="1"/>
</dbReference>
<organism evidence="1 2">
    <name type="scientific">Ligilactobacillus salivarius</name>
    <dbReference type="NCBI Taxonomy" id="1624"/>
    <lineage>
        <taxon>Bacteria</taxon>
        <taxon>Bacillati</taxon>
        <taxon>Bacillota</taxon>
        <taxon>Bacilli</taxon>
        <taxon>Lactobacillales</taxon>
        <taxon>Lactobacillaceae</taxon>
        <taxon>Ligilactobacillus</taxon>
    </lineage>
</organism>
<protein>
    <submittedName>
        <fullName evidence="1">Uncharacterized protein</fullName>
    </submittedName>
</protein>
<evidence type="ECO:0000313" key="1">
    <source>
        <dbReference type="EMBL" id="AIR10682.1"/>
    </source>
</evidence>
<reference evidence="1 2" key="1">
    <citation type="journal article" date="2014" name="BMC Genomics">
        <title>Unusual genome complexity in Lactobacillus salivarius JCM1046.</title>
        <authorList>
            <person name="Raftis E.J."/>
            <person name="Forde B.M."/>
            <person name="Claesson M.J."/>
            <person name="O'Toole P.W."/>
        </authorList>
    </citation>
    <scope>NUCLEOTIDE SEQUENCE [LARGE SCALE GENOMIC DNA]</scope>
    <source>
        <strain evidence="1 2">JCM1046</strain>
    </source>
</reference>
<dbReference type="Gene3D" id="3.60.15.10">
    <property type="entry name" value="Ribonuclease Z/Hydroxyacylglutathione hydrolase-like"/>
    <property type="match status" value="1"/>
</dbReference>
<dbReference type="InterPro" id="IPR036866">
    <property type="entry name" value="RibonucZ/Hydroxyglut_hydro"/>
</dbReference>
<evidence type="ECO:0000313" key="2">
    <source>
        <dbReference type="Proteomes" id="UP000029488"/>
    </source>
</evidence>
<name>A0A089RVR6_9LACO</name>